<evidence type="ECO:0008006" key="3">
    <source>
        <dbReference type="Google" id="ProtNLM"/>
    </source>
</evidence>
<accession>A0ABP8K0Q8</accession>
<evidence type="ECO:0000313" key="2">
    <source>
        <dbReference type="Proteomes" id="UP001500936"/>
    </source>
</evidence>
<evidence type="ECO:0000313" key="1">
    <source>
        <dbReference type="EMBL" id="GAA4398925.1"/>
    </source>
</evidence>
<protein>
    <recommendedName>
        <fullName evidence="3">DUF4856 domain-containing protein</fullName>
    </recommendedName>
</protein>
<gene>
    <name evidence="1" type="ORF">GCM10023187_10070</name>
</gene>
<name>A0ABP8K0Q8_9BACT</name>
<dbReference type="RefSeq" id="WP_345264580.1">
    <property type="nucleotide sequence ID" value="NZ_BAABHB010000002.1"/>
</dbReference>
<organism evidence="1 2">
    <name type="scientific">Nibrella viscosa</name>
    <dbReference type="NCBI Taxonomy" id="1084524"/>
    <lineage>
        <taxon>Bacteria</taxon>
        <taxon>Pseudomonadati</taxon>
        <taxon>Bacteroidota</taxon>
        <taxon>Cytophagia</taxon>
        <taxon>Cytophagales</taxon>
        <taxon>Spirosomataceae</taxon>
        <taxon>Nibrella</taxon>
    </lineage>
</organism>
<dbReference type="Proteomes" id="UP001500936">
    <property type="component" value="Unassembled WGS sequence"/>
</dbReference>
<proteinExistence type="predicted"/>
<comment type="caution">
    <text evidence="1">The sequence shown here is derived from an EMBL/GenBank/DDBJ whole genome shotgun (WGS) entry which is preliminary data.</text>
</comment>
<sequence>MLSFTACKETETVDPLVIPQQYDGAAYATNVTTATAVTQQYTNLVNETKKARTAGTKIDAQTLINLFTTGTPSLKSITTPYYVGKIEGTNGWIAKMAKAGGNTFDPNVRTGSGGLYGGHVFDENGFGLVEAFENAMYGATLYNYAVQLATAENPTPATADQLVALFGASPAFPNSNNAKYPTPDRLLALYAARRDKNDGTGIYTKLRDAFIRYQAALKGGSRYTADRNAAFAEIKQYWEKAMAATAINYLHTTISTLSSTTLTDAQKGSALHAYNEAVSFLHGWRTLPLQHKKITDAQIDELLTLMNVPASGTPTSYLFLTDPVNQLPKLTQAIAKLKDIYGFSTQEIEDFKKNWINEQGR</sequence>
<reference evidence="2" key="1">
    <citation type="journal article" date="2019" name="Int. J. Syst. Evol. Microbiol.">
        <title>The Global Catalogue of Microorganisms (GCM) 10K type strain sequencing project: providing services to taxonomists for standard genome sequencing and annotation.</title>
        <authorList>
            <consortium name="The Broad Institute Genomics Platform"/>
            <consortium name="The Broad Institute Genome Sequencing Center for Infectious Disease"/>
            <person name="Wu L."/>
            <person name="Ma J."/>
        </authorList>
    </citation>
    <scope>NUCLEOTIDE SEQUENCE [LARGE SCALE GENOMIC DNA]</scope>
    <source>
        <strain evidence="2">JCM 17925</strain>
    </source>
</reference>
<keyword evidence="2" id="KW-1185">Reference proteome</keyword>
<dbReference type="EMBL" id="BAABHB010000002">
    <property type="protein sequence ID" value="GAA4398925.1"/>
    <property type="molecule type" value="Genomic_DNA"/>
</dbReference>